<organism evidence="3 4">
    <name type="scientific">Paractinoplanes brasiliensis</name>
    <dbReference type="NCBI Taxonomy" id="52695"/>
    <lineage>
        <taxon>Bacteria</taxon>
        <taxon>Bacillati</taxon>
        <taxon>Actinomycetota</taxon>
        <taxon>Actinomycetes</taxon>
        <taxon>Micromonosporales</taxon>
        <taxon>Micromonosporaceae</taxon>
        <taxon>Paractinoplanes</taxon>
    </lineage>
</organism>
<dbReference type="InterPro" id="IPR058248">
    <property type="entry name" value="Lxx211020-like"/>
</dbReference>
<accession>A0A4R6JUP7</accession>
<dbReference type="PANTHER" id="PTHR36302:SF1">
    <property type="entry name" value="COPPER CHAPERONE PCU(A)C"/>
    <property type="match status" value="1"/>
</dbReference>
<feature type="region of interest" description="Disordered" evidence="1">
    <location>
        <begin position="160"/>
        <end position="185"/>
    </location>
</feature>
<reference evidence="3 4" key="1">
    <citation type="submission" date="2019-03" db="EMBL/GenBank/DDBJ databases">
        <title>Sequencing the genomes of 1000 actinobacteria strains.</title>
        <authorList>
            <person name="Klenk H.-P."/>
        </authorList>
    </citation>
    <scope>NUCLEOTIDE SEQUENCE [LARGE SCALE GENOMIC DNA]</scope>
    <source>
        <strain evidence="3 4">DSM 43805</strain>
    </source>
</reference>
<keyword evidence="4" id="KW-1185">Reference proteome</keyword>
<proteinExistence type="predicted"/>
<dbReference type="InterPro" id="IPR036182">
    <property type="entry name" value="PCuAC_sf"/>
</dbReference>
<comment type="caution">
    <text evidence="3">The sequence shown here is derived from an EMBL/GenBank/DDBJ whole genome shotgun (WGS) entry which is preliminary data.</text>
</comment>
<keyword evidence="2" id="KW-0732">Signal</keyword>
<evidence type="ECO:0000256" key="1">
    <source>
        <dbReference type="SAM" id="MobiDB-lite"/>
    </source>
</evidence>
<gene>
    <name evidence="3" type="ORF">C8E87_4187</name>
</gene>
<dbReference type="Proteomes" id="UP000294901">
    <property type="component" value="Unassembled WGS sequence"/>
</dbReference>
<dbReference type="RefSeq" id="WP_133874645.1">
    <property type="nucleotide sequence ID" value="NZ_BOMD01000007.1"/>
</dbReference>
<name>A0A4R6JUP7_9ACTN</name>
<evidence type="ECO:0000256" key="2">
    <source>
        <dbReference type="SAM" id="SignalP"/>
    </source>
</evidence>
<dbReference type="PANTHER" id="PTHR36302">
    <property type="entry name" value="BLR7088 PROTEIN"/>
    <property type="match status" value="1"/>
</dbReference>
<dbReference type="PROSITE" id="PS51257">
    <property type="entry name" value="PROKAR_LIPOPROTEIN"/>
    <property type="match status" value="1"/>
</dbReference>
<evidence type="ECO:0000313" key="4">
    <source>
        <dbReference type="Proteomes" id="UP000294901"/>
    </source>
</evidence>
<evidence type="ECO:0000313" key="3">
    <source>
        <dbReference type="EMBL" id="TDO40473.1"/>
    </source>
</evidence>
<dbReference type="AlphaFoldDB" id="A0A4R6JUP7"/>
<dbReference type="EMBL" id="SNWR01000001">
    <property type="protein sequence ID" value="TDO40473.1"/>
    <property type="molecule type" value="Genomic_DNA"/>
</dbReference>
<dbReference type="InterPro" id="IPR007410">
    <property type="entry name" value="LpqE-like"/>
</dbReference>
<protein>
    <submittedName>
        <fullName evidence="3">Uncharacterized protein DUF461</fullName>
    </submittedName>
</protein>
<dbReference type="OrthoDB" id="5188566at2"/>
<feature type="chain" id="PRO_5039642744" evidence="2">
    <location>
        <begin position="23"/>
        <end position="185"/>
    </location>
</feature>
<sequence>MKRVGVVAAVLLCLLGSAGCTAQPRSQAVGSVDGQVGRLRLLRVAVDAPGPSGSIHIAGSSAALLLTIANFGEAEDALVAATANVAGQIVLRDGDAVTQAPLQVAVPAGGAAVLGEVTGPHLELSGLRATLRAGSPVLVTFVFRDAGSVLLQVPVRGYTDVPVDRVPPPDGQPAAGTPPPADRRS</sequence>
<dbReference type="Gene3D" id="2.60.40.1890">
    <property type="entry name" value="PCu(A)C copper chaperone"/>
    <property type="match status" value="1"/>
</dbReference>
<dbReference type="SUPFAM" id="SSF110087">
    <property type="entry name" value="DR1885-like metal-binding protein"/>
    <property type="match status" value="1"/>
</dbReference>
<feature type="compositionally biased region" description="Pro residues" evidence="1">
    <location>
        <begin position="165"/>
        <end position="185"/>
    </location>
</feature>
<feature type="signal peptide" evidence="2">
    <location>
        <begin position="1"/>
        <end position="22"/>
    </location>
</feature>
<dbReference type="Pfam" id="PF04314">
    <property type="entry name" value="PCuAC"/>
    <property type="match status" value="1"/>
</dbReference>